<dbReference type="InterPro" id="IPR013783">
    <property type="entry name" value="Ig-like_fold"/>
</dbReference>
<reference evidence="4" key="2">
    <citation type="submission" date="2025-09" db="UniProtKB">
        <authorList>
            <consortium name="Ensembl"/>
        </authorList>
    </citation>
    <scope>IDENTIFICATION</scope>
</reference>
<dbReference type="OMA" id="HKFAPIL"/>
<dbReference type="PANTHER" id="PTHR37996:SF1">
    <property type="entry name" value="B- AND T-LYMPHOCYTE ATTENUATOR"/>
    <property type="match status" value="1"/>
</dbReference>
<evidence type="ECO:0000313" key="4">
    <source>
        <dbReference type="Ensembl" id="ENSCCRP00000111400.1"/>
    </source>
</evidence>
<keyword evidence="2" id="KW-0472">Membrane</keyword>
<dbReference type="GO" id="GO:0038023">
    <property type="term" value="F:signaling receptor activity"/>
    <property type="evidence" value="ECO:0007669"/>
    <property type="project" value="InterPro"/>
</dbReference>
<feature type="compositionally biased region" description="Polar residues" evidence="1">
    <location>
        <begin position="282"/>
        <end position="299"/>
    </location>
</feature>
<organism evidence="4 5">
    <name type="scientific">Cyprinus carpio carpio</name>
    <dbReference type="NCBI Taxonomy" id="630221"/>
    <lineage>
        <taxon>Eukaryota</taxon>
        <taxon>Metazoa</taxon>
        <taxon>Chordata</taxon>
        <taxon>Craniata</taxon>
        <taxon>Vertebrata</taxon>
        <taxon>Euteleostomi</taxon>
        <taxon>Actinopterygii</taxon>
        <taxon>Neopterygii</taxon>
        <taxon>Teleostei</taxon>
        <taxon>Ostariophysi</taxon>
        <taxon>Cypriniformes</taxon>
        <taxon>Cyprinidae</taxon>
        <taxon>Cyprininae</taxon>
        <taxon>Cyprinus</taxon>
    </lineage>
</organism>
<name>A0A9J7Y121_CYPCA</name>
<evidence type="ECO:0000313" key="5">
    <source>
        <dbReference type="Proteomes" id="UP001108240"/>
    </source>
</evidence>
<dbReference type="Ensembl" id="ENSCCRT00000116434.1">
    <property type="protein sequence ID" value="ENSCCRP00000111400.1"/>
    <property type="gene ID" value="ENSCCRG00000070100.1"/>
</dbReference>
<dbReference type="GO" id="GO:0005886">
    <property type="term" value="C:plasma membrane"/>
    <property type="evidence" value="ECO:0007669"/>
    <property type="project" value="InterPro"/>
</dbReference>
<proteinExistence type="predicted"/>
<dbReference type="AlphaFoldDB" id="A0A9J7Y121"/>
<protein>
    <submittedName>
        <fullName evidence="4">Si:ch211-214p13.8</fullName>
    </submittedName>
</protein>
<dbReference type="PROSITE" id="PS50835">
    <property type="entry name" value="IG_LIKE"/>
    <property type="match status" value="1"/>
</dbReference>
<dbReference type="InterPro" id="IPR036179">
    <property type="entry name" value="Ig-like_dom_sf"/>
</dbReference>
<dbReference type="InterPro" id="IPR039257">
    <property type="entry name" value="BTLA"/>
</dbReference>
<feature type="transmembrane region" description="Helical" evidence="2">
    <location>
        <begin position="203"/>
        <end position="232"/>
    </location>
</feature>
<dbReference type="PANTHER" id="PTHR37996">
    <property type="entry name" value="B- AND T-LYMPHOCYTE ATTENUATOR"/>
    <property type="match status" value="1"/>
</dbReference>
<sequence>MFKRKFFTAGEAYVLLQPLHAENSLHLHWKEMFGFVAFSHFNDVLTVYCYHCVHKFAPILYILGPPKCPVFKVQRGIVHKAFVNKPLKISCNLMCCDKQTINVTWTKENLKEWIPVSEADQMSTSQNYSSSDPKMLSSYLTFTNISKHHGGLYRCELKFSNFSSVSHHINVSVSDDMVEDEKPSTDMTAERENTESTSDFGPWWLPYLFICLGAVILVVIVILISILCINGFKSSRRKNAQRSQIQYTATSVLSSPSPSVLKHDEFVCVQYSEESQQHSRDNNTCSLTLPPGQSTSYVSDCSDDPLSNRRESRSSQVVYASLHHLTPTPSSATPRHTQEEFSEYASIRVS</sequence>
<dbReference type="Proteomes" id="UP001108240">
    <property type="component" value="Unplaced"/>
</dbReference>
<evidence type="ECO:0000256" key="1">
    <source>
        <dbReference type="SAM" id="MobiDB-lite"/>
    </source>
</evidence>
<keyword evidence="2" id="KW-1133">Transmembrane helix</keyword>
<keyword evidence="2" id="KW-0812">Transmembrane</keyword>
<dbReference type="InterPro" id="IPR007110">
    <property type="entry name" value="Ig-like_dom"/>
</dbReference>
<feature type="domain" description="Ig-like" evidence="3">
    <location>
        <begin position="69"/>
        <end position="172"/>
    </location>
</feature>
<keyword evidence="5" id="KW-1185">Reference proteome</keyword>
<dbReference type="GO" id="GO:0002768">
    <property type="term" value="P:immune response-regulating cell surface receptor signaling pathway"/>
    <property type="evidence" value="ECO:0007669"/>
    <property type="project" value="InterPro"/>
</dbReference>
<accession>A0A9J7Y121</accession>
<dbReference type="SUPFAM" id="SSF48726">
    <property type="entry name" value="Immunoglobulin"/>
    <property type="match status" value="1"/>
</dbReference>
<feature type="region of interest" description="Disordered" evidence="1">
    <location>
        <begin position="279"/>
        <end position="350"/>
    </location>
</feature>
<evidence type="ECO:0000256" key="2">
    <source>
        <dbReference type="SAM" id="Phobius"/>
    </source>
</evidence>
<dbReference type="Gene3D" id="2.60.40.10">
    <property type="entry name" value="Immunoglobulins"/>
    <property type="match status" value="1"/>
</dbReference>
<evidence type="ECO:0000259" key="3">
    <source>
        <dbReference type="PROSITE" id="PS50835"/>
    </source>
</evidence>
<reference evidence="4" key="1">
    <citation type="submission" date="2025-08" db="UniProtKB">
        <authorList>
            <consortium name="Ensembl"/>
        </authorList>
    </citation>
    <scope>IDENTIFICATION</scope>
</reference>
<dbReference type="GeneTree" id="ENSGT01150000287451"/>